<dbReference type="AlphaFoldDB" id="A0A0M0KLM8"/>
<organism evidence="1">
    <name type="scientific">Halalkalibacterium halodurans</name>
    <name type="common">Bacillus halodurans</name>
    <dbReference type="NCBI Taxonomy" id="86665"/>
    <lineage>
        <taxon>Bacteria</taxon>
        <taxon>Bacillati</taxon>
        <taxon>Bacillota</taxon>
        <taxon>Bacilli</taxon>
        <taxon>Bacillales</taxon>
        <taxon>Bacillaceae</taxon>
        <taxon>Halalkalibacterium (ex Joshi et al. 2022)</taxon>
    </lineage>
</organism>
<dbReference type="Pfam" id="PF10720">
    <property type="entry name" value="DUF2515"/>
    <property type="match status" value="1"/>
</dbReference>
<sequence length="327" mass="39045">MNSCCKDWIIRVIREETDYFNTDNVSRTMAYQRFFQKYPEIRWAFLASMVSRNAGYHMTDLESKWFQFLLNPLMRKQLFLTYERANWAIFRDAYPQLMIYEWSKRWGQPFFHWLKEFQVSPFMMKEWRHFWRQGNMDRLCVALIINEQNVIQKPVIEEPSLKKAVFRRLPFYLQELGHFGHVLLPTKDGSLFGLYTRQFQKVDARIWLGKKLAGLLFHPEVYSGVAAFAFSTEHTGSRCDYLRYGSWNSGNTSPLLRLTYPIISHQSATSSRWNATVKDLNKWMAPIGITKPIDHMPWVKKKQTELFLLYSVKKKLRHIIPYETSPH</sequence>
<proteinExistence type="predicted"/>
<evidence type="ECO:0000313" key="1">
    <source>
        <dbReference type="EMBL" id="KOO39308.1"/>
    </source>
</evidence>
<evidence type="ECO:0008006" key="2">
    <source>
        <dbReference type="Google" id="ProtNLM"/>
    </source>
</evidence>
<name>A0A0M0KLM8_ALKHA</name>
<accession>A0A0M0KLM8</accession>
<dbReference type="RefSeq" id="WP_010897865.1">
    <property type="nucleotide sequence ID" value="NZ_JARMVM010000088.1"/>
</dbReference>
<comment type="caution">
    <text evidence="1">The sequence shown here is derived from an EMBL/GenBank/DDBJ whole genome shotgun (WGS) entry which is preliminary data.</text>
</comment>
<reference evidence="1" key="1">
    <citation type="submission" date="2015-08" db="EMBL/GenBank/DDBJ databases">
        <title>Complete DNA Sequence of Pseudomonas syringae pv. actinidiae, the Causal Agent of Kiwifruit Canker Disease.</title>
        <authorList>
            <person name="Rikkerink E.H.A."/>
            <person name="Fineran P.C."/>
        </authorList>
    </citation>
    <scope>NUCLEOTIDE SEQUENCE</scope>
    <source>
        <strain evidence="1">DSM 13666</strain>
    </source>
</reference>
<protein>
    <recommendedName>
        <fullName evidence="2">DUF2515 domain-containing protein</fullName>
    </recommendedName>
</protein>
<dbReference type="InterPro" id="IPR019658">
    <property type="entry name" value="DUF2515"/>
</dbReference>
<dbReference type="EMBL" id="LILD01000001">
    <property type="protein sequence ID" value="KOO39308.1"/>
    <property type="molecule type" value="Genomic_DNA"/>
</dbReference>
<gene>
    <name evidence="1" type="ORF">AMD02_10985</name>
</gene>
<dbReference type="PATRIC" id="fig|136160.3.peg.2600"/>
<dbReference type="OMA" id="WFHFNTV"/>